<organism evidence="1 2">
    <name type="scientific">Leishmania mexicana (strain MHOM/GT/2001/U1103)</name>
    <dbReference type="NCBI Taxonomy" id="929439"/>
    <lineage>
        <taxon>Eukaryota</taxon>
        <taxon>Discoba</taxon>
        <taxon>Euglenozoa</taxon>
        <taxon>Kinetoplastea</taxon>
        <taxon>Metakinetoplastina</taxon>
        <taxon>Trypanosomatida</taxon>
        <taxon>Trypanosomatidae</taxon>
        <taxon>Leishmaniinae</taxon>
        <taxon>Leishmania</taxon>
    </lineage>
</organism>
<dbReference type="AlphaFoldDB" id="E9AM74"/>
<evidence type="ECO:0000313" key="1">
    <source>
        <dbReference type="EMBL" id="CBZ24029.1"/>
    </source>
</evidence>
<dbReference type="OMA" id="WCTLLTH"/>
<sequence length="672" mass="73228">MRRPEPWQRLLSHVRHTIATPFVLRIGTGPPGSVPPAAVAPHPPSALPTIVANYAELSAFEKDYAARCLEYVAHQVDDSQVEESDSIPHPTSSLSVAPTFPEVPWASTWRPLFDLLVLPDGSLCIGWFRHHALDLQWGHHVEAYVADLWQKAPRTLWLHCREKVNFLVRRQLPMRHRRLAVFYRKDTVSPADEEQSLQAAVRSLHAATSTACQLEDDVLLHTSSSGGPTLLFVRALMRDIERRDRELPTGTAIAVMQLLVLTFATYYDGMPPDLAEAIVASAGQICALTSDSGCHQLLTWGALLVGCTDGHAKTGIEVVQGDAATQALTLTLLSSIAIPGAEREAALRWQAEHHLHPLCDALVSEEALLLDALSTFRPDAKNAEYRSALSSSVAAGDGLTDRDATNSGDARGDLAAWHFSRILDQKVGDAEDEAVLQLEPAKESGQLPLPWLPGTGADAKGCWCTLLTHSRILLSHSKADSRHARSTAAYHHAAAVKRVHCMLRIALVRRCLFETTDANISSQYSIITHLFSSAQAPSARLTLIHLATTDVPREVIDTEEHQRALMGLLFLFPSLSLRSLYGGTVARAQTSLSTGACALQCTSCLHNSQTSAASNSPLTVCIPATCAEGLATRLRGRDRALICVVHTRSNKPDAAFLLDDLCLNLHTILRRS</sequence>
<dbReference type="PhylomeDB" id="E9AM74"/>
<reference evidence="1 2" key="1">
    <citation type="journal article" date="2011" name="Genome Res.">
        <title>Chromosome and gene copy number variation allow major structural change between species and strains of Leishmania.</title>
        <authorList>
            <person name="Rogers M.B."/>
            <person name="Hilley J.D."/>
            <person name="Dickens N.J."/>
            <person name="Wilkes J."/>
            <person name="Bates P.A."/>
            <person name="Depledge D.P."/>
            <person name="Harris D."/>
            <person name="Her Y."/>
            <person name="Herzyk P."/>
            <person name="Imamura H."/>
            <person name="Otto T.D."/>
            <person name="Sanders M."/>
            <person name="Seeger K."/>
            <person name="Dujardin J.C."/>
            <person name="Berriman M."/>
            <person name="Smith D.F."/>
            <person name="Hertz-Fowler C."/>
            <person name="Mottram J.C."/>
        </authorList>
    </citation>
    <scope>NUCLEOTIDE SEQUENCE [LARGE SCALE GENOMIC DNA]</scope>
    <source>
        <strain evidence="1 2">MHOM/GT/2001/U1103</strain>
    </source>
</reference>
<dbReference type="VEuPathDB" id="TriTrypDB:LmxM.08_29.0050"/>
<accession>E9AM74</accession>
<name>E9AM74_LEIMU</name>
<dbReference type="RefSeq" id="XP_003872558.1">
    <property type="nucleotide sequence ID" value="XM_003872509.1"/>
</dbReference>
<dbReference type="EMBL" id="FR799561">
    <property type="protein sequence ID" value="CBZ24029.1"/>
    <property type="molecule type" value="Genomic_DNA"/>
</dbReference>
<keyword evidence="2" id="KW-1185">Reference proteome</keyword>
<gene>
    <name evidence="1" type="ORF">LMXM_08_29_0050</name>
</gene>
<dbReference type="KEGG" id="lmi:LMXM_08_29_0050"/>
<dbReference type="Proteomes" id="UP000007259">
    <property type="component" value="Chromosome 8"/>
</dbReference>
<dbReference type="GeneID" id="13447358"/>
<evidence type="ECO:0000313" key="2">
    <source>
        <dbReference type="Proteomes" id="UP000007259"/>
    </source>
</evidence>
<proteinExistence type="predicted"/>
<protein>
    <submittedName>
        <fullName evidence="1">Uncharacterized protein</fullName>
    </submittedName>
</protein>
<dbReference type="OrthoDB" id="272593at2759"/>